<protein>
    <recommendedName>
        <fullName evidence="4">Tox-REase-5 domain-containing protein</fullName>
    </recommendedName>
</protein>
<organism evidence="5 6">
    <name type="scientific">Actinocatenispora sera</name>
    <dbReference type="NCBI Taxonomy" id="390989"/>
    <lineage>
        <taxon>Bacteria</taxon>
        <taxon>Bacillati</taxon>
        <taxon>Actinomycetota</taxon>
        <taxon>Actinomycetes</taxon>
        <taxon>Micromonosporales</taxon>
        <taxon>Micromonosporaceae</taxon>
        <taxon>Actinocatenispora</taxon>
    </lineage>
</organism>
<dbReference type="NCBIfam" id="TIGR01167">
    <property type="entry name" value="LPXTG_anchor"/>
    <property type="match status" value="1"/>
</dbReference>
<evidence type="ECO:0000256" key="3">
    <source>
        <dbReference type="SAM" id="SignalP"/>
    </source>
</evidence>
<name>A0A810L1I7_9ACTN</name>
<dbReference type="Pfam" id="PF15648">
    <property type="entry name" value="Tox-REase-5"/>
    <property type="match status" value="1"/>
</dbReference>
<keyword evidence="2" id="KW-0472">Membrane</keyword>
<feature type="transmembrane region" description="Helical" evidence="2">
    <location>
        <begin position="590"/>
        <end position="611"/>
    </location>
</feature>
<evidence type="ECO:0000256" key="1">
    <source>
        <dbReference type="SAM" id="MobiDB-lite"/>
    </source>
</evidence>
<evidence type="ECO:0000259" key="4">
    <source>
        <dbReference type="Pfam" id="PF15648"/>
    </source>
</evidence>
<keyword evidence="3" id="KW-0732">Signal</keyword>
<keyword evidence="2" id="KW-0812">Transmembrane</keyword>
<reference evidence="5" key="1">
    <citation type="submission" date="2020-08" db="EMBL/GenBank/DDBJ databases">
        <title>Whole genome shotgun sequence of Actinocatenispora sera NBRC 101916.</title>
        <authorList>
            <person name="Komaki H."/>
            <person name="Tamura T."/>
        </authorList>
    </citation>
    <scope>NUCLEOTIDE SEQUENCE</scope>
    <source>
        <strain evidence="5">NBRC 101916</strain>
    </source>
</reference>
<dbReference type="AlphaFoldDB" id="A0A810L1I7"/>
<feature type="domain" description="Tox-REase-5" evidence="4">
    <location>
        <begin position="97"/>
        <end position="174"/>
    </location>
</feature>
<dbReference type="InterPro" id="IPR028904">
    <property type="entry name" value="Tox-REase-5_dom"/>
</dbReference>
<dbReference type="KEGG" id="aser:Asera_33810"/>
<dbReference type="Proteomes" id="UP000680750">
    <property type="component" value="Chromosome"/>
</dbReference>
<feature type="compositionally biased region" description="Basic and acidic residues" evidence="1">
    <location>
        <begin position="537"/>
        <end position="548"/>
    </location>
</feature>
<evidence type="ECO:0000256" key="2">
    <source>
        <dbReference type="SAM" id="Phobius"/>
    </source>
</evidence>
<evidence type="ECO:0000313" key="5">
    <source>
        <dbReference type="EMBL" id="BCJ29273.1"/>
    </source>
</evidence>
<accession>A0A810L1I7</accession>
<feature type="region of interest" description="Disordered" evidence="1">
    <location>
        <begin position="520"/>
        <end position="582"/>
    </location>
</feature>
<gene>
    <name evidence="5" type="ORF">Asera_33810</name>
</gene>
<proteinExistence type="predicted"/>
<sequence>MPRLTRLLAAVVAVLCVVLCAPATAAAAADTGGGPGKWYAAPNKAGGAKPGSQAWKYEQQFKSAGHEGMGYWVPKPETRSRPGFDIDTWTPKRFANGTWDGVEFDGYDPNADNGAGKPRGALLDAKAARYAYLLDYQKKNGEYLKARRGLMAEATRQIDAAGPTKTPINWHFAEQEAHQKMTDPLGRMGIRSNFTDPKSPPVFDAPGSPADPEGAGVQRGAIPTSKPGGIDLSSVQLNYLSANDTHGARGIKYSFNSGTGSLSGKALQQAREQSDAFFVWLELQPSTFWVNLNPAQPDKIIDPQLARTDVGKVLLSSDLDLKREFTKLQNPDTPIGAEFFRKTYLAGPDSDHCLSYRAWISPKPASVRQTNGSLYILDAPLQVQTATLYTTDPRTGKRTCPGQTKARADYNQQVLRQLLVPKVEQAINSDSRFAALRRVYLSRVAAEWYRQVSAQHDTMYRRLIDQGILGPWVSRTPWNPRDIYNQYLKEYNATTGSIVVGSTTYSFHYGGVDFSRAPSTPVSQQQFTAKHPQLPKTVDKSIDTPTRDPDDDTTWAGGTVTVAQAGDGASPPPEGQGGGGPVLPVTGTPLWSSILVGLVLLAAGFALVYLFRRRRQGRHAA</sequence>
<feature type="signal peptide" evidence="3">
    <location>
        <begin position="1"/>
        <end position="25"/>
    </location>
</feature>
<keyword evidence="6" id="KW-1185">Reference proteome</keyword>
<feature type="chain" id="PRO_5039694371" description="Tox-REase-5 domain-containing protein" evidence="3">
    <location>
        <begin position="26"/>
        <end position="621"/>
    </location>
</feature>
<dbReference type="EMBL" id="AP023354">
    <property type="protein sequence ID" value="BCJ29273.1"/>
    <property type="molecule type" value="Genomic_DNA"/>
</dbReference>
<evidence type="ECO:0000313" key="6">
    <source>
        <dbReference type="Proteomes" id="UP000680750"/>
    </source>
</evidence>
<keyword evidence="2" id="KW-1133">Transmembrane helix</keyword>